<comment type="function">
    <text evidence="1">ATPase. Has a role at an early stage in the morphogenesis of the spore coat.</text>
</comment>
<dbReference type="Gene3D" id="3.40.50.300">
    <property type="entry name" value="P-loop containing nucleotide triphosphate hydrolases"/>
    <property type="match status" value="1"/>
</dbReference>
<keyword evidence="1" id="KW-0547">Nucleotide-binding</keyword>
<organism evidence="5 6">
    <name type="scientific">Caproicibacterium amylolyticum</name>
    <dbReference type="NCBI Taxonomy" id="2766537"/>
    <lineage>
        <taxon>Bacteria</taxon>
        <taxon>Bacillati</taxon>
        <taxon>Bacillota</taxon>
        <taxon>Clostridia</taxon>
        <taxon>Eubacteriales</taxon>
        <taxon>Oscillospiraceae</taxon>
        <taxon>Caproicibacterium</taxon>
    </lineage>
</organism>
<comment type="subcellular location">
    <subcellularLocation>
        <location evidence="1">Cytoplasm</location>
    </subcellularLocation>
</comment>
<dbReference type="InterPro" id="IPR014201">
    <property type="entry name" value="Spore_IV_A"/>
</dbReference>
<feature type="domain" description="Stage IV sporulation protein A middle" evidence="3">
    <location>
        <begin position="238"/>
        <end position="416"/>
    </location>
</feature>
<dbReference type="Pfam" id="PF20439">
    <property type="entry name" value="SpoIVA_C"/>
    <property type="match status" value="1"/>
</dbReference>
<evidence type="ECO:0000259" key="2">
    <source>
        <dbReference type="Pfam" id="PF09547"/>
    </source>
</evidence>
<dbReference type="InterPro" id="IPR046840">
    <property type="entry name" value="SpoIVA_C"/>
</dbReference>
<keyword evidence="1" id="KW-0067">ATP-binding</keyword>
<dbReference type="GO" id="GO:0005737">
    <property type="term" value="C:cytoplasm"/>
    <property type="evidence" value="ECO:0007669"/>
    <property type="project" value="UniProtKB-SubCell"/>
</dbReference>
<proteinExistence type="predicted"/>
<dbReference type="Pfam" id="PF20438">
    <property type="entry name" value="SpoIVA_middle"/>
    <property type="match status" value="1"/>
</dbReference>
<dbReference type="PIRSF" id="PIRSF007466">
    <property type="entry name" value="SpoIVA"/>
    <property type="match status" value="1"/>
</dbReference>
<evidence type="ECO:0000313" key="6">
    <source>
        <dbReference type="Proteomes" id="UP000516046"/>
    </source>
</evidence>
<dbReference type="InterPro" id="IPR027417">
    <property type="entry name" value="P-loop_NTPase"/>
</dbReference>
<keyword evidence="1" id="KW-0749">Sporulation</keyword>
<evidence type="ECO:0000313" key="5">
    <source>
        <dbReference type="EMBL" id="QNO19249.1"/>
    </source>
</evidence>
<dbReference type="RefSeq" id="WP_212508318.1">
    <property type="nucleotide sequence ID" value="NZ_CP060696.1"/>
</dbReference>
<dbReference type="Proteomes" id="UP000516046">
    <property type="component" value="Chromosome"/>
</dbReference>
<keyword evidence="6" id="KW-1185">Reference proteome</keyword>
<name>A0A7G9WKN7_9FIRM</name>
<dbReference type="InterPro" id="IPR046841">
    <property type="entry name" value="SpoIVA_middle"/>
</dbReference>
<feature type="domain" description="Sporulation stage IV protein A C-terminal" evidence="4">
    <location>
        <begin position="417"/>
        <end position="492"/>
    </location>
</feature>
<dbReference type="AlphaFoldDB" id="A0A7G9WKN7"/>
<dbReference type="EMBL" id="CP060696">
    <property type="protein sequence ID" value="QNO19249.1"/>
    <property type="molecule type" value="Genomic_DNA"/>
</dbReference>
<accession>A0A7G9WKN7</accession>
<dbReference type="EC" id="3.6.1.-" evidence="1"/>
<dbReference type="Pfam" id="PF09547">
    <property type="entry name" value="SpoIVA_ATPase"/>
    <property type="match status" value="1"/>
</dbReference>
<reference evidence="5 6" key="1">
    <citation type="submission" date="2020-08" db="EMBL/GenBank/DDBJ databases">
        <authorList>
            <person name="Ren C."/>
            <person name="Gu Y."/>
            <person name="Xu Y."/>
        </authorList>
    </citation>
    <scope>NUCLEOTIDE SEQUENCE [LARGE SCALE GENOMIC DNA]</scope>
    <source>
        <strain evidence="5 6">LBM18003</strain>
    </source>
</reference>
<dbReference type="GO" id="GO:0005524">
    <property type="term" value="F:ATP binding"/>
    <property type="evidence" value="ECO:0007669"/>
    <property type="project" value="UniProtKB-KW"/>
</dbReference>
<protein>
    <recommendedName>
        <fullName evidence="1">Stage IV sporulation protein A</fullName>
        <ecNumber evidence="1">3.6.1.-</ecNumber>
    </recommendedName>
    <alternativeName>
        <fullName evidence="1">Coat morphogenetic protein SpoIVA</fullName>
    </alternativeName>
</protein>
<dbReference type="GO" id="GO:0030435">
    <property type="term" value="P:sporulation resulting in formation of a cellular spore"/>
    <property type="evidence" value="ECO:0007669"/>
    <property type="project" value="UniProtKB-KW"/>
</dbReference>
<evidence type="ECO:0000256" key="1">
    <source>
        <dbReference type="PIRNR" id="PIRNR007466"/>
    </source>
</evidence>
<dbReference type="KEGG" id="caml:H6X83_06515"/>
<dbReference type="SUPFAM" id="SSF52540">
    <property type="entry name" value="P-loop containing nucleoside triphosphate hydrolases"/>
    <property type="match status" value="1"/>
</dbReference>
<evidence type="ECO:0000259" key="3">
    <source>
        <dbReference type="Pfam" id="PF20438"/>
    </source>
</evidence>
<sequence length="492" mass="55158">MEEHTIYRDIAERTNGDIYIGVVGPVRTGKSTFIKKFMDTIVIPNIAEEAKKDRAVDELPQSAAGRTIMTTEPKFIPEQAVKVNIDDSASFSVRMIDCVGYIVPSSLGYIEGEAPRMVMTPWFDDPVPFNMAAEIGTKKVITEHSTIGLVVTTDGSISDIPREEYEDAEERVITELKEIHKPFIVLLNSVEPAAPTAVQTAKQLEKKYEVPVMPVNCLELGEAEIRGILSKVLFEFPVQEIKVDMPHWISTLEKDHWLRAAIYESIQQNAAGVTCIREINSMMQQVSACEYVQKAAVSSIELGCGKARVSVQLEQSLFYKVLGEKTGLSIETEGDLLDSMLHFAAMQKEYDKIQEAYHNVLETGYGIVMPNIDELTLEEPRIVRQGGKYGIRLKANAPSIHMMKTQITTEITPIVGSEAQSEELVSYMLKEIEESPSKIWESNIFGKSLHELVNEGMHNKLYRMPQDAREKVRETIERIINDGCNGLICIIL</sequence>
<gene>
    <name evidence="5" type="primary">spoIVA</name>
    <name evidence="5" type="ORF">H6X83_06515</name>
</gene>
<evidence type="ECO:0000259" key="4">
    <source>
        <dbReference type="Pfam" id="PF20439"/>
    </source>
</evidence>
<comment type="catalytic activity">
    <reaction evidence="1">
        <text>ATP + H2O = ADP + phosphate + H(+)</text>
        <dbReference type="Rhea" id="RHEA:13065"/>
        <dbReference type="ChEBI" id="CHEBI:15377"/>
        <dbReference type="ChEBI" id="CHEBI:15378"/>
        <dbReference type="ChEBI" id="CHEBI:30616"/>
        <dbReference type="ChEBI" id="CHEBI:43474"/>
        <dbReference type="ChEBI" id="CHEBI:456216"/>
    </reaction>
</comment>
<feature type="domain" description="Stage IV sporulation protein A ATPase" evidence="2">
    <location>
        <begin position="1"/>
        <end position="237"/>
    </location>
</feature>
<keyword evidence="1" id="KW-0963">Cytoplasm</keyword>
<dbReference type="NCBIfam" id="TIGR02836">
    <property type="entry name" value="spore_IV_A"/>
    <property type="match status" value="1"/>
</dbReference>
<keyword evidence="1" id="KW-0378">Hydrolase</keyword>
<dbReference type="InterPro" id="IPR046842">
    <property type="entry name" value="SpoIVA_ATPase"/>
</dbReference>
<dbReference type="GO" id="GO:0016887">
    <property type="term" value="F:ATP hydrolysis activity"/>
    <property type="evidence" value="ECO:0007669"/>
    <property type="project" value="InterPro"/>
</dbReference>